<comment type="caution">
    <text evidence="1">The sequence shown here is derived from an EMBL/GenBank/DDBJ whole genome shotgun (WGS) entry which is preliminary data.</text>
</comment>
<dbReference type="Proteomes" id="UP000283975">
    <property type="component" value="Unassembled WGS sequence"/>
</dbReference>
<evidence type="ECO:0000313" key="1">
    <source>
        <dbReference type="EMBL" id="RHC54337.1"/>
    </source>
</evidence>
<evidence type="ECO:0000313" key="2">
    <source>
        <dbReference type="Proteomes" id="UP000283975"/>
    </source>
</evidence>
<accession>A0A414ASB3</accession>
<organism evidence="1 2">
    <name type="scientific">Enterocloster bolteae</name>
    <dbReference type="NCBI Taxonomy" id="208479"/>
    <lineage>
        <taxon>Bacteria</taxon>
        <taxon>Bacillati</taxon>
        <taxon>Bacillota</taxon>
        <taxon>Clostridia</taxon>
        <taxon>Lachnospirales</taxon>
        <taxon>Lachnospiraceae</taxon>
        <taxon>Enterocloster</taxon>
    </lineage>
</organism>
<dbReference type="RefSeq" id="WP_055649099.1">
    <property type="nucleotide sequence ID" value="NZ_JADMVR010000018.1"/>
</dbReference>
<dbReference type="AlphaFoldDB" id="A0A414ASB3"/>
<dbReference type="EMBL" id="QSHZ01000023">
    <property type="protein sequence ID" value="RHC54337.1"/>
    <property type="molecule type" value="Genomic_DNA"/>
</dbReference>
<evidence type="ECO:0008006" key="3">
    <source>
        <dbReference type="Google" id="ProtNLM"/>
    </source>
</evidence>
<name>A0A414ASB3_9FIRM</name>
<proteinExistence type="predicted"/>
<protein>
    <recommendedName>
        <fullName evidence="3">Phage structural protein</fullName>
    </recommendedName>
</protein>
<gene>
    <name evidence="1" type="ORF">DW839_20240</name>
</gene>
<reference evidence="1 2" key="1">
    <citation type="submission" date="2018-08" db="EMBL/GenBank/DDBJ databases">
        <title>A genome reference for cultivated species of the human gut microbiota.</title>
        <authorList>
            <person name="Zou Y."/>
            <person name="Xue W."/>
            <person name="Luo G."/>
        </authorList>
    </citation>
    <scope>NUCLEOTIDE SEQUENCE [LARGE SCALE GENOMIC DNA]</scope>
    <source>
        <strain evidence="1 2">AM35-14</strain>
    </source>
</reference>
<sequence length="376" mass="43110">MSVTYGFYNSKNKDRRYDAIQMSSIFDGIIRDGILQHVGTAMMVKESTGMMVNVGIGRAWFNHTWTLNDALLPLTVPQSEVILNRIDVVVLEVDARESVRANAIKIIKGTPATNPAKPTMISTTDRWQYPLAYIRVNSGVTSIRQANITNAVGTSECPFVTAPLEKMSIDALVAQWKDQWDAFYEKETSDMEATNAFWKDQWSKWFSTQTEEIQKSYLAWEKQWNDWYAAQTADMQETSAYWKQLWATWFNEYTNNNTSEMAAWRENAQALFDEWFQQLKDTLSKDVEANLANQILELQKRTSILEEIVEGIRTEFTVYNNLYDNGYENYDNLLDSSEGTIIDSNVDPIVARAYSSSLILDSNGQPIDGRVIFCIR</sequence>